<feature type="chain" id="PRO_5041206669" description="thioredoxin-dependent peroxiredoxin" evidence="12">
    <location>
        <begin position="25"/>
        <end position="210"/>
    </location>
</feature>
<dbReference type="GO" id="GO:0005737">
    <property type="term" value="C:cytoplasm"/>
    <property type="evidence" value="ECO:0007669"/>
    <property type="project" value="TreeGrafter"/>
</dbReference>
<evidence type="ECO:0000256" key="1">
    <source>
        <dbReference type="ARBA" id="ARBA00003330"/>
    </source>
</evidence>
<protein>
    <recommendedName>
        <fullName evidence="2">thioredoxin-dependent peroxiredoxin</fullName>
        <ecNumber evidence="2">1.11.1.24</ecNumber>
    </recommendedName>
    <alternativeName>
        <fullName evidence="8">Thioredoxin peroxidase</fullName>
    </alternativeName>
    <alternativeName>
        <fullName evidence="10">Thioredoxin-dependent peroxiredoxin Bcp</fullName>
    </alternativeName>
</protein>
<dbReference type="SUPFAM" id="SSF52833">
    <property type="entry name" value="Thioredoxin-like"/>
    <property type="match status" value="1"/>
</dbReference>
<dbReference type="Pfam" id="PF00578">
    <property type="entry name" value="AhpC-TSA"/>
    <property type="match status" value="1"/>
</dbReference>
<sequence length="210" mass="22788">MLTKVLMTKLTALGLLALSHTVAATPFKSDANDVTPLQTGQSIPSVTVTTMAGDDVALTDVVAKSPTVLVFYRGGWCPFCNQQLASLNEVLGQIRANGYQVLAISPDTPERLAKTKTSEEIDYTLLSDSSLNAISGFKLGFFLDDKTAKRYRDRMGQVFVTAEGTNKIVLPVPAVYVIQTDGSISYSYYNPNYRERMDTSELLKVTAAGS</sequence>
<dbReference type="GO" id="GO:0034599">
    <property type="term" value="P:cellular response to oxidative stress"/>
    <property type="evidence" value="ECO:0007669"/>
    <property type="project" value="TreeGrafter"/>
</dbReference>
<keyword evidence="4" id="KW-0049">Antioxidant</keyword>
<dbReference type="Proteomes" id="UP001157439">
    <property type="component" value="Unassembled WGS sequence"/>
</dbReference>
<dbReference type="EMBL" id="BSPO01000003">
    <property type="protein sequence ID" value="GLS83652.1"/>
    <property type="molecule type" value="Genomic_DNA"/>
</dbReference>
<evidence type="ECO:0000256" key="4">
    <source>
        <dbReference type="ARBA" id="ARBA00022862"/>
    </source>
</evidence>
<dbReference type="InterPro" id="IPR013766">
    <property type="entry name" value="Thioredoxin_domain"/>
</dbReference>
<proteinExistence type="inferred from homology"/>
<gene>
    <name evidence="14" type="ORF">GCM10007894_16290</name>
</gene>
<dbReference type="CDD" id="cd02970">
    <property type="entry name" value="PRX_like2"/>
    <property type="match status" value="1"/>
</dbReference>
<evidence type="ECO:0000256" key="5">
    <source>
        <dbReference type="ARBA" id="ARBA00023002"/>
    </source>
</evidence>
<comment type="function">
    <text evidence="1">Thiol-specific peroxidase that catalyzes the reduction of hydrogen peroxide and organic hydroperoxides to water and alcohols, respectively. Plays a role in cell protection against oxidative stress by detoxifying peroxides and as sensor of hydrogen peroxide-mediated signaling events.</text>
</comment>
<evidence type="ECO:0000256" key="3">
    <source>
        <dbReference type="ARBA" id="ARBA00022559"/>
    </source>
</evidence>
<keyword evidence="12" id="KW-0732">Signal</keyword>
<evidence type="ECO:0000256" key="8">
    <source>
        <dbReference type="ARBA" id="ARBA00032824"/>
    </source>
</evidence>
<dbReference type="EC" id="1.11.1.24" evidence="2"/>
<evidence type="ECO:0000256" key="10">
    <source>
        <dbReference type="ARBA" id="ARBA00042639"/>
    </source>
</evidence>
<evidence type="ECO:0000256" key="12">
    <source>
        <dbReference type="SAM" id="SignalP"/>
    </source>
</evidence>
<dbReference type="InterPro" id="IPR036249">
    <property type="entry name" value="Thioredoxin-like_sf"/>
</dbReference>
<keyword evidence="5" id="KW-0560">Oxidoreductase</keyword>
<evidence type="ECO:0000313" key="14">
    <source>
        <dbReference type="EMBL" id="GLS83652.1"/>
    </source>
</evidence>
<dbReference type="Gene3D" id="3.40.30.10">
    <property type="entry name" value="Glutaredoxin"/>
    <property type="match status" value="1"/>
</dbReference>
<evidence type="ECO:0000313" key="15">
    <source>
        <dbReference type="Proteomes" id="UP001157439"/>
    </source>
</evidence>
<feature type="signal peptide" evidence="12">
    <location>
        <begin position="1"/>
        <end position="24"/>
    </location>
</feature>
<organism evidence="14 15">
    <name type="scientific">Paraferrimonas haliotis</name>
    <dbReference type="NCBI Taxonomy" id="2013866"/>
    <lineage>
        <taxon>Bacteria</taxon>
        <taxon>Pseudomonadati</taxon>
        <taxon>Pseudomonadota</taxon>
        <taxon>Gammaproteobacteria</taxon>
        <taxon>Alteromonadales</taxon>
        <taxon>Ferrimonadaceae</taxon>
        <taxon>Paraferrimonas</taxon>
    </lineage>
</organism>
<dbReference type="AlphaFoldDB" id="A0AA37TSY4"/>
<feature type="domain" description="Thioredoxin" evidence="13">
    <location>
        <begin position="37"/>
        <end position="210"/>
    </location>
</feature>
<reference evidence="14 15" key="1">
    <citation type="journal article" date="2014" name="Int. J. Syst. Evol. Microbiol.">
        <title>Complete genome sequence of Corynebacterium casei LMG S-19264T (=DSM 44701T), isolated from a smear-ripened cheese.</title>
        <authorList>
            <consortium name="US DOE Joint Genome Institute (JGI-PGF)"/>
            <person name="Walter F."/>
            <person name="Albersmeier A."/>
            <person name="Kalinowski J."/>
            <person name="Ruckert C."/>
        </authorList>
    </citation>
    <scope>NUCLEOTIDE SEQUENCE [LARGE SCALE GENOMIC DNA]</scope>
    <source>
        <strain evidence="14 15">NBRC 112785</strain>
    </source>
</reference>
<evidence type="ECO:0000256" key="6">
    <source>
        <dbReference type="ARBA" id="ARBA00023157"/>
    </source>
</evidence>
<keyword evidence="15" id="KW-1185">Reference proteome</keyword>
<dbReference type="GO" id="GO:0045454">
    <property type="term" value="P:cell redox homeostasis"/>
    <property type="evidence" value="ECO:0007669"/>
    <property type="project" value="TreeGrafter"/>
</dbReference>
<dbReference type="GO" id="GO:0008379">
    <property type="term" value="F:thioredoxin peroxidase activity"/>
    <property type="evidence" value="ECO:0007669"/>
    <property type="project" value="TreeGrafter"/>
</dbReference>
<evidence type="ECO:0000256" key="11">
    <source>
        <dbReference type="ARBA" id="ARBA00049091"/>
    </source>
</evidence>
<dbReference type="InterPro" id="IPR000866">
    <property type="entry name" value="AhpC/TSA"/>
</dbReference>
<evidence type="ECO:0000256" key="9">
    <source>
        <dbReference type="ARBA" id="ARBA00038489"/>
    </source>
</evidence>
<comment type="caution">
    <text evidence="14">The sequence shown here is derived from an EMBL/GenBank/DDBJ whole genome shotgun (WGS) entry which is preliminary data.</text>
</comment>
<dbReference type="PANTHER" id="PTHR42801:SF7">
    <property type="entry name" value="SLL1159 PROTEIN"/>
    <property type="match status" value="1"/>
</dbReference>
<name>A0AA37TSY4_9GAMM</name>
<dbReference type="InterPro" id="IPR050924">
    <property type="entry name" value="Peroxiredoxin_BCP/PrxQ"/>
</dbReference>
<comment type="similarity">
    <text evidence="9">Belongs to the peroxiredoxin family. BCP/PrxQ subfamily.</text>
</comment>
<comment type="catalytic activity">
    <reaction evidence="11">
        <text>a hydroperoxide + [thioredoxin]-dithiol = an alcohol + [thioredoxin]-disulfide + H2O</text>
        <dbReference type="Rhea" id="RHEA:62620"/>
        <dbReference type="Rhea" id="RHEA-COMP:10698"/>
        <dbReference type="Rhea" id="RHEA-COMP:10700"/>
        <dbReference type="ChEBI" id="CHEBI:15377"/>
        <dbReference type="ChEBI" id="CHEBI:29950"/>
        <dbReference type="ChEBI" id="CHEBI:30879"/>
        <dbReference type="ChEBI" id="CHEBI:35924"/>
        <dbReference type="ChEBI" id="CHEBI:50058"/>
        <dbReference type="EC" id="1.11.1.24"/>
    </reaction>
</comment>
<keyword evidence="6" id="KW-1015">Disulfide bond</keyword>
<keyword evidence="3" id="KW-0575">Peroxidase</keyword>
<evidence type="ECO:0000256" key="7">
    <source>
        <dbReference type="ARBA" id="ARBA00023284"/>
    </source>
</evidence>
<accession>A0AA37TSY4</accession>
<keyword evidence="7" id="KW-0676">Redox-active center</keyword>
<dbReference type="PROSITE" id="PS51352">
    <property type="entry name" value="THIOREDOXIN_2"/>
    <property type="match status" value="1"/>
</dbReference>
<evidence type="ECO:0000259" key="13">
    <source>
        <dbReference type="PROSITE" id="PS51352"/>
    </source>
</evidence>
<evidence type="ECO:0000256" key="2">
    <source>
        <dbReference type="ARBA" id="ARBA00013017"/>
    </source>
</evidence>
<dbReference type="PANTHER" id="PTHR42801">
    <property type="entry name" value="THIOREDOXIN-DEPENDENT PEROXIDE REDUCTASE"/>
    <property type="match status" value="1"/>
</dbReference>